<evidence type="ECO:0000313" key="3">
    <source>
        <dbReference type="EMBL" id="AZS73329.1"/>
    </source>
</evidence>
<evidence type="ECO:0000259" key="2">
    <source>
        <dbReference type="Pfam" id="PF06259"/>
    </source>
</evidence>
<sequence length="331" mass="34989">MRAARLRRGLAMALTACSIVVTVAAAARSTVPGTPEQPRLPALRADSLAARYAANHRFIARSERAAREMGDTGRATVLGRLAREDRHFLSFSPRGDGQVVEVLGDLAHADRIAVVVPGSDTTVDTFDQLGTVYASLNGGARSLHAEMTKLQPERKTAVVAWYGYPAPRTMSRDIVLTDRALDGGRRLAGLLGDLRTVNPSAPVAMLCHSYGSVVCATALRRMDAPAESALSDVVLFGSPGTGVRSRAELHTRVPVWAGRGATDWIEGVPHVSLDLLGEQVGFGTDPVTAAFGARIFPAGAGSHSDYLRPGGLALRNISLIALGRGTEVSHD</sequence>
<feature type="signal peptide" evidence="1">
    <location>
        <begin position="1"/>
        <end position="26"/>
    </location>
</feature>
<evidence type="ECO:0000313" key="4">
    <source>
        <dbReference type="Proteomes" id="UP000275579"/>
    </source>
</evidence>
<dbReference type="AlphaFoldDB" id="A0A3S9YE69"/>
<gene>
    <name evidence="3" type="ORF">DDE74_22385</name>
</gene>
<dbReference type="SUPFAM" id="SSF53474">
    <property type="entry name" value="alpha/beta-Hydrolases"/>
    <property type="match status" value="1"/>
</dbReference>
<name>A0A3S9YE69_9ACTN</name>
<dbReference type="Pfam" id="PF06259">
    <property type="entry name" value="Abhydrolase_8"/>
    <property type="match status" value="1"/>
</dbReference>
<accession>A0A3S9YE69</accession>
<evidence type="ECO:0000256" key="1">
    <source>
        <dbReference type="SAM" id="SignalP"/>
    </source>
</evidence>
<organism evidence="3 4">
    <name type="scientific">Streptomyces lydicus</name>
    <dbReference type="NCBI Taxonomy" id="47763"/>
    <lineage>
        <taxon>Bacteria</taxon>
        <taxon>Bacillati</taxon>
        <taxon>Actinomycetota</taxon>
        <taxon>Actinomycetes</taxon>
        <taxon>Kitasatosporales</taxon>
        <taxon>Streptomycetaceae</taxon>
        <taxon>Streptomyces</taxon>
    </lineage>
</organism>
<dbReference type="InterPro" id="IPR010427">
    <property type="entry name" value="DUF1023"/>
</dbReference>
<dbReference type="Proteomes" id="UP000275579">
    <property type="component" value="Chromosome"/>
</dbReference>
<protein>
    <recommendedName>
        <fullName evidence="2">DUF1023 domain-containing protein</fullName>
    </recommendedName>
</protein>
<proteinExistence type="predicted"/>
<dbReference type="Gene3D" id="3.40.50.1820">
    <property type="entry name" value="alpha/beta hydrolase"/>
    <property type="match status" value="1"/>
</dbReference>
<reference evidence="3 4" key="1">
    <citation type="submission" date="2018-04" db="EMBL/GenBank/DDBJ databases">
        <title>Complete genome sequences of Streptomyces lydicus strain WYEC and characterization of antagonistic properties of biological control agents.</title>
        <authorList>
            <person name="Mariita R.M."/>
            <person name="Sello J.K."/>
        </authorList>
    </citation>
    <scope>NUCLEOTIDE SEQUENCE [LARGE SCALE GENOMIC DNA]</scope>
    <source>
        <strain evidence="3 4">WYEC 108</strain>
    </source>
</reference>
<keyword evidence="1" id="KW-0732">Signal</keyword>
<feature type="domain" description="DUF1023" evidence="2">
    <location>
        <begin position="93"/>
        <end position="272"/>
    </location>
</feature>
<dbReference type="InterPro" id="IPR029058">
    <property type="entry name" value="AB_hydrolase_fold"/>
</dbReference>
<dbReference type="EMBL" id="CP029042">
    <property type="protein sequence ID" value="AZS73329.1"/>
    <property type="molecule type" value="Genomic_DNA"/>
</dbReference>
<feature type="chain" id="PRO_5019569777" description="DUF1023 domain-containing protein" evidence="1">
    <location>
        <begin position="27"/>
        <end position="331"/>
    </location>
</feature>